<feature type="transmembrane region" description="Helical" evidence="1">
    <location>
        <begin position="14"/>
        <end position="33"/>
    </location>
</feature>
<accession>A0A0G1N3H9</accession>
<keyword evidence="1" id="KW-0472">Membrane</keyword>
<keyword evidence="1" id="KW-0812">Transmembrane</keyword>
<name>A0A0G1N3H9_9BACT</name>
<reference evidence="2 3" key="1">
    <citation type="journal article" date="2015" name="Nature">
        <title>rRNA introns, odd ribosomes, and small enigmatic genomes across a large radiation of phyla.</title>
        <authorList>
            <person name="Brown C.T."/>
            <person name="Hug L.A."/>
            <person name="Thomas B.C."/>
            <person name="Sharon I."/>
            <person name="Castelle C.J."/>
            <person name="Singh A."/>
            <person name="Wilkins M.J."/>
            <person name="Williams K.H."/>
            <person name="Banfield J.F."/>
        </authorList>
    </citation>
    <scope>NUCLEOTIDE SEQUENCE [LARGE SCALE GENOMIC DNA]</scope>
</reference>
<keyword evidence="1" id="KW-1133">Transmembrane helix</keyword>
<gene>
    <name evidence="2" type="ORF">UW74_C0016G0008</name>
</gene>
<dbReference type="AlphaFoldDB" id="A0A0G1N3H9"/>
<evidence type="ECO:0000313" key="3">
    <source>
        <dbReference type="Proteomes" id="UP000034889"/>
    </source>
</evidence>
<organism evidence="2 3">
    <name type="scientific">Candidatus Giovannonibacteria bacterium GW2011_GWC2_44_8</name>
    <dbReference type="NCBI Taxonomy" id="1618657"/>
    <lineage>
        <taxon>Bacteria</taxon>
        <taxon>Candidatus Giovannoniibacteriota</taxon>
    </lineage>
</organism>
<evidence type="ECO:0000256" key="1">
    <source>
        <dbReference type="SAM" id="Phobius"/>
    </source>
</evidence>
<dbReference type="Proteomes" id="UP000034889">
    <property type="component" value="Unassembled WGS sequence"/>
</dbReference>
<sequence length="100" mass="12054">MRYIRIQISKEEKLLPLITVAVVSLLIIYITMLNMTISENFRKGEFDRQIRITRQDIQDRKEVFMASLSDFYDQYSASFEKKEIQKQEFVSRESNFALYR</sequence>
<comment type="caution">
    <text evidence="2">The sequence shown here is derived from an EMBL/GenBank/DDBJ whole genome shotgun (WGS) entry which is preliminary data.</text>
</comment>
<protein>
    <submittedName>
        <fullName evidence="2">Uncharacterized protein</fullName>
    </submittedName>
</protein>
<dbReference type="EMBL" id="LCJM01000016">
    <property type="protein sequence ID" value="KKT78764.1"/>
    <property type="molecule type" value="Genomic_DNA"/>
</dbReference>
<proteinExistence type="predicted"/>
<evidence type="ECO:0000313" key="2">
    <source>
        <dbReference type="EMBL" id="KKT78764.1"/>
    </source>
</evidence>